<dbReference type="AlphaFoldDB" id="A0A2C9U4P3"/>
<sequence length="108" mass="12418">MMSWQLKFYLYKYLTFVESSDTDLITSKFEIDLLNSDSPSQILVSTPLTEFNYLSWNRSMIIALTAKDKIGFINGTCKKPSADSPLLPKWNRANNMVISWILSCQLII</sequence>
<dbReference type="InterPro" id="IPR029472">
    <property type="entry name" value="Copia-like_N"/>
</dbReference>
<name>A0A2C9U4P3_MANES</name>
<dbReference type="EMBL" id="CM004403">
    <property type="protein sequence ID" value="OAY24705.1"/>
    <property type="molecule type" value="Genomic_DNA"/>
</dbReference>
<organism evidence="2">
    <name type="scientific">Manihot esculenta</name>
    <name type="common">Cassava</name>
    <name type="synonym">Jatropha manihot</name>
    <dbReference type="NCBI Taxonomy" id="3983"/>
    <lineage>
        <taxon>Eukaryota</taxon>
        <taxon>Viridiplantae</taxon>
        <taxon>Streptophyta</taxon>
        <taxon>Embryophyta</taxon>
        <taxon>Tracheophyta</taxon>
        <taxon>Spermatophyta</taxon>
        <taxon>Magnoliopsida</taxon>
        <taxon>eudicotyledons</taxon>
        <taxon>Gunneridae</taxon>
        <taxon>Pentapetalae</taxon>
        <taxon>rosids</taxon>
        <taxon>fabids</taxon>
        <taxon>Malpighiales</taxon>
        <taxon>Euphorbiaceae</taxon>
        <taxon>Crotonoideae</taxon>
        <taxon>Manihoteae</taxon>
        <taxon>Manihot</taxon>
    </lineage>
</organism>
<dbReference type="PANTHER" id="PTHR37610:SF40">
    <property type="entry name" value="OS01G0909600 PROTEIN"/>
    <property type="match status" value="1"/>
</dbReference>
<dbReference type="PANTHER" id="PTHR37610">
    <property type="entry name" value="CCHC-TYPE DOMAIN-CONTAINING PROTEIN"/>
    <property type="match status" value="1"/>
</dbReference>
<gene>
    <name evidence="2" type="ORF">MANES_17G037000</name>
</gene>
<evidence type="ECO:0000313" key="2">
    <source>
        <dbReference type="EMBL" id="OAY24705.1"/>
    </source>
</evidence>
<feature type="domain" description="Retrotransposon Copia-like N-terminal" evidence="1">
    <location>
        <begin position="35"/>
        <end position="81"/>
    </location>
</feature>
<protein>
    <recommendedName>
        <fullName evidence="1">Retrotransposon Copia-like N-terminal domain-containing protein</fullName>
    </recommendedName>
</protein>
<accession>A0A2C9U4P3</accession>
<proteinExistence type="predicted"/>
<evidence type="ECO:0000259" key="1">
    <source>
        <dbReference type="Pfam" id="PF14244"/>
    </source>
</evidence>
<reference evidence="2" key="1">
    <citation type="submission" date="2016-02" db="EMBL/GenBank/DDBJ databases">
        <title>WGS assembly of Manihot esculenta.</title>
        <authorList>
            <person name="Bredeson J.V."/>
            <person name="Prochnik S.E."/>
            <person name="Lyons J.B."/>
            <person name="Schmutz J."/>
            <person name="Grimwood J."/>
            <person name="Vrebalov J."/>
            <person name="Bart R.S."/>
            <person name="Amuge T."/>
            <person name="Ferguson M.E."/>
            <person name="Green R."/>
            <person name="Putnam N."/>
            <person name="Stites J."/>
            <person name="Rounsley S."/>
            <person name="Rokhsar D.S."/>
        </authorList>
    </citation>
    <scope>NUCLEOTIDE SEQUENCE [LARGE SCALE GENOMIC DNA]</scope>
    <source>
        <tissue evidence="2">Leaf</tissue>
    </source>
</reference>
<dbReference type="Pfam" id="PF14244">
    <property type="entry name" value="Retrotran_gag_3"/>
    <property type="match status" value="1"/>
</dbReference>